<dbReference type="PANTHER" id="PTHR30146">
    <property type="entry name" value="LACI-RELATED TRANSCRIPTIONAL REPRESSOR"/>
    <property type="match status" value="1"/>
</dbReference>
<dbReference type="InterPro" id="IPR001761">
    <property type="entry name" value="Peripla_BP/Lac1_sug-bd_dom"/>
</dbReference>
<evidence type="ECO:0000256" key="3">
    <source>
        <dbReference type="ARBA" id="ARBA00023125"/>
    </source>
</evidence>
<dbReference type="OrthoDB" id="7939625at2"/>
<dbReference type="AlphaFoldDB" id="A0A397P7L8"/>
<protein>
    <submittedName>
        <fullName evidence="6">LacI family transcriptional regulator</fullName>
    </submittedName>
</protein>
<dbReference type="Gene3D" id="3.40.50.2300">
    <property type="match status" value="2"/>
</dbReference>
<dbReference type="PANTHER" id="PTHR30146:SF148">
    <property type="entry name" value="HTH-TYPE TRANSCRIPTIONAL REPRESSOR PURR-RELATED"/>
    <property type="match status" value="1"/>
</dbReference>
<reference evidence="6 7" key="1">
    <citation type="submission" date="2018-08" db="EMBL/GenBank/DDBJ databases">
        <title>Genomic Encyclopedia of Type Strains, Phase IV (KMG-IV): sequencing the most valuable type-strain genomes for metagenomic binning, comparative biology and taxonomic classification.</title>
        <authorList>
            <person name="Goeker M."/>
        </authorList>
    </citation>
    <scope>NUCLEOTIDE SEQUENCE [LARGE SCALE GENOMIC DNA]</scope>
    <source>
        <strain evidence="6 7">DSM 25527</strain>
    </source>
</reference>
<dbReference type="GO" id="GO:0003700">
    <property type="term" value="F:DNA-binding transcription factor activity"/>
    <property type="evidence" value="ECO:0007669"/>
    <property type="project" value="TreeGrafter"/>
</dbReference>
<accession>A0A397P7L8</accession>
<keyword evidence="1" id="KW-0678">Repressor</keyword>
<dbReference type="RefSeq" id="WP_119034071.1">
    <property type="nucleotide sequence ID" value="NZ_QXDC01000002.1"/>
</dbReference>
<keyword evidence="4" id="KW-0804">Transcription</keyword>
<keyword evidence="7" id="KW-1185">Reference proteome</keyword>
<keyword evidence="2" id="KW-0805">Transcription regulation</keyword>
<evidence type="ECO:0000256" key="2">
    <source>
        <dbReference type="ARBA" id="ARBA00023015"/>
    </source>
</evidence>
<organism evidence="6 7">
    <name type="scientific">Hephaestia caeni</name>
    <dbReference type="NCBI Taxonomy" id="645617"/>
    <lineage>
        <taxon>Bacteria</taxon>
        <taxon>Pseudomonadati</taxon>
        <taxon>Pseudomonadota</taxon>
        <taxon>Alphaproteobacteria</taxon>
        <taxon>Sphingomonadales</taxon>
        <taxon>Sphingomonadaceae</taxon>
        <taxon>Hephaestia</taxon>
    </lineage>
</organism>
<dbReference type="PROSITE" id="PS50932">
    <property type="entry name" value="HTH_LACI_2"/>
    <property type="match status" value="1"/>
</dbReference>
<dbReference type="InterPro" id="IPR000843">
    <property type="entry name" value="HTH_LacI"/>
</dbReference>
<dbReference type="EMBL" id="QXDC01000002">
    <property type="protein sequence ID" value="RIA45536.1"/>
    <property type="molecule type" value="Genomic_DNA"/>
</dbReference>
<dbReference type="SUPFAM" id="SSF53822">
    <property type="entry name" value="Periplasmic binding protein-like I"/>
    <property type="match status" value="1"/>
</dbReference>
<gene>
    <name evidence="6" type="ORF">DFR49_0056</name>
</gene>
<dbReference type="Proteomes" id="UP000266568">
    <property type="component" value="Unassembled WGS sequence"/>
</dbReference>
<dbReference type="Pfam" id="PF00532">
    <property type="entry name" value="Peripla_BP_1"/>
    <property type="match status" value="1"/>
</dbReference>
<dbReference type="SUPFAM" id="SSF47413">
    <property type="entry name" value="lambda repressor-like DNA-binding domains"/>
    <property type="match status" value="1"/>
</dbReference>
<dbReference type="Gene3D" id="1.10.260.40">
    <property type="entry name" value="lambda repressor-like DNA-binding domains"/>
    <property type="match status" value="1"/>
</dbReference>
<dbReference type="InterPro" id="IPR010982">
    <property type="entry name" value="Lambda_DNA-bd_dom_sf"/>
</dbReference>
<dbReference type="CDD" id="cd06267">
    <property type="entry name" value="PBP1_LacI_sugar_binding-like"/>
    <property type="match status" value="1"/>
</dbReference>
<proteinExistence type="predicted"/>
<dbReference type="GO" id="GO:0000976">
    <property type="term" value="F:transcription cis-regulatory region binding"/>
    <property type="evidence" value="ECO:0007669"/>
    <property type="project" value="TreeGrafter"/>
</dbReference>
<evidence type="ECO:0000313" key="6">
    <source>
        <dbReference type="EMBL" id="RIA45536.1"/>
    </source>
</evidence>
<evidence type="ECO:0000313" key="7">
    <source>
        <dbReference type="Proteomes" id="UP000266568"/>
    </source>
</evidence>
<evidence type="ECO:0000259" key="5">
    <source>
        <dbReference type="PROSITE" id="PS50932"/>
    </source>
</evidence>
<dbReference type="InterPro" id="IPR028082">
    <property type="entry name" value="Peripla_BP_I"/>
</dbReference>
<sequence>MTSLRKVADYAKVSISTVSRVINNVPLVDPKTRQRVEAAIRELNYVPNRVAQRLRSSARKGLIGLVLPDIQNPFYVDVIRGVEAYAYQHNFAVMIGNFGQNETRQKLYLDIFKSEAVDGLIVAPSQGENRHILDAIAEGFSVVCIDRGLGDVDVDVVKVNNRKGAFTATEYLIELGHRRIAHIAGLSHIPTTTERVGGYKAAMEKHGVDVIDELVRYSKSDYESGAAIMQELLDLAERPTAVFAANNLLTLGALKTIYDNDLIVPDDISIIGFDDMYWSVSLNPPLTAVQQSGYDIGNKATELLIQRVGAAARHSTNVIFETTLVKRKSCKKLTRN</sequence>
<feature type="domain" description="HTH lacI-type" evidence="5">
    <location>
        <begin position="2"/>
        <end position="56"/>
    </location>
</feature>
<comment type="caution">
    <text evidence="6">The sequence shown here is derived from an EMBL/GenBank/DDBJ whole genome shotgun (WGS) entry which is preliminary data.</text>
</comment>
<dbReference type="Pfam" id="PF00356">
    <property type="entry name" value="LacI"/>
    <property type="match status" value="1"/>
</dbReference>
<evidence type="ECO:0000256" key="4">
    <source>
        <dbReference type="ARBA" id="ARBA00023163"/>
    </source>
</evidence>
<name>A0A397P7L8_9SPHN</name>
<dbReference type="SMART" id="SM00354">
    <property type="entry name" value="HTH_LACI"/>
    <property type="match status" value="1"/>
</dbReference>
<keyword evidence="3" id="KW-0238">DNA-binding</keyword>
<dbReference type="CDD" id="cd01392">
    <property type="entry name" value="HTH_LacI"/>
    <property type="match status" value="1"/>
</dbReference>
<evidence type="ECO:0000256" key="1">
    <source>
        <dbReference type="ARBA" id="ARBA00022491"/>
    </source>
</evidence>